<dbReference type="EMBL" id="CAICTM010000841">
    <property type="protein sequence ID" value="CAB9517238.1"/>
    <property type="molecule type" value="Genomic_DNA"/>
</dbReference>
<evidence type="ECO:0000313" key="4">
    <source>
        <dbReference type="Proteomes" id="UP001153069"/>
    </source>
</evidence>
<dbReference type="AlphaFoldDB" id="A0A9N8HJ87"/>
<dbReference type="InterPro" id="IPR036865">
    <property type="entry name" value="CRAL-TRIO_dom_sf"/>
</dbReference>
<feature type="compositionally biased region" description="Low complexity" evidence="1">
    <location>
        <begin position="488"/>
        <end position="498"/>
    </location>
</feature>
<dbReference type="Proteomes" id="UP001153069">
    <property type="component" value="Unassembled WGS sequence"/>
</dbReference>
<sequence length="531" mass="60730">MEPFLPGLDRDSSVDPLPITDTAFTDMNTADIQGVCDLLALDTTSSEVFLARESGVQRDKTFQEAGLSLDRFPQSSDEADLVDRLLADEIEKLSLEEKERSTFDLYGMTQETKDPEDVDALLEQMELEIRKIPDRKAYEKAKYMNEEYVMEKDFRLLFLHCDEFDAKSAAQRIVQHFEVKRELFGDGPALARKLLMSDLSEDDMKFLTSGVRQLLPVRDAAGRLVYVMCPGFRDSSVALDSQLRAEIYFGMSILQTEDAQRNGGIVLVISLLGESLLNLQQQLFLKLKRLKKLRSGGLIKVAGVHFLLSQDYLRPLVGGIRWLFPEKLRAKIRVHFGDFDQLKFALQTFGIPTDCLPFHPDKPINLKNHDQWIRSWRKQEEKGNNHTSDIIVPRRFDVLLGRGRRTRHHTGNVRAGHIADMFRDKYETAGRYEKTAIAERIVTIIRESHGRFLKWEDDAWEVVDQQAARNKISHFYRNTRKKDPPTKSKASPSDGSSSEGETLASAVSKRAQPNSTQQSAERVQKRHQRDT</sequence>
<proteinExistence type="predicted"/>
<dbReference type="Gene3D" id="3.40.525.10">
    <property type="entry name" value="CRAL-TRIO lipid binding domain"/>
    <property type="match status" value="1"/>
</dbReference>
<feature type="domain" description="DUF6824" evidence="2">
    <location>
        <begin position="397"/>
        <end position="477"/>
    </location>
</feature>
<name>A0A9N8HJ87_9STRA</name>
<dbReference type="InterPro" id="IPR049227">
    <property type="entry name" value="DUF6824"/>
</dbReference>
<accession>A0A9N8HJ87</accession>
<protein>
    <submittedName>
        <fullName evidence="3">Transfer protein</fullName>
    </submittedName>
</protein>
<feature type="region of interest" description="Disordered" evidence="1">
    <location>
        <begin position="474"/>
        <end position="531"/>
    </location>
</feature>
<feature type="compositionally biased region" description="Polar residues" evidence="1">
    <location>
        <begin position="511"/>
        <end position="521"/>
    </location>
</feature>
<reference evidence="3" key="1">
    <citation type="submission" date="2020-06" db="EMBL/GenBank/DDBJ databases">
        <authorList>
            <consortium name="Plant Systems Biology data submission"/>
        </authorList>
    </citation>
    <scope>NUCLEOTIDE SEQUENCE</scope>
    <source>
        <strain evidence="3">D6</strain>
    </source>
</reference>
<organism evidence="3 4">
    <name type="scientific">Seminavis robusta</name>
    <dbReference type="NCBI Taxonomy" id="568900"/>
    <lineage>
        <taxon>Eukaryota</taxon>
        <taxon>Sar</taxon>
        <taxon>Stramenopiles</taxon>
        <taxon>Ochrophyta</taxon>
        <taxon>Bacillariophyta</taxon>
        <taxon>Bacillariophyceae</taxon>
        <taxon>Bacillariophycidae</taxon>
        <taxon>Naviculales</taxon>
        <taxon>Naviculaceae</taxon>
        <taxon>Seminavis</taxon>
    </lineage>
</organism>
<evidence type="ECO:0000259" key="2">
    <source>
        <dbReference type="Pfam" id="PF20710"/>
    </source>
</evidence>
<comment type="caution">
    <text evidence="3">The sequence shown here is derived from an EMBL/GenBank/DDBJ whole genome shotgun (WGS) entry which is preliminary data.</text>
</comment>
<evidence type="ECO:0000256" key="1">
    <source>
        <dbReference type="SAM" id="MobiDB-lite"/>
    </source>
</evidence>
<evidence type="ECO:0000313" key="3">
    <source>
        <dbReference type="EMBL" id="CAB9517238.1"/>
    </source>
</evidence>
<dbReference type="Pfam" id="PF20710">
    <property type="entry name" value="DUF6824"/>
    <property type="match status" value="1"/>
</dbReference>
<keyword evidence="4" id="KW-1185">Reference proteome</keyword>
<gene>
    <name evidence="3" type="ORF">SEMRO_842_G209650.1</name>
</gene>